<keyword evidence="4" id="KW-1185">Reference proteome</keyword>
<evidence type="ECO:0008006" key="5">
    <source>
        <dbReference type="Google" id="ProtNLM"/>
    </source>
</evidence>
<feature type="region of interest" description="Disordered" evidence="1">
    <location>
        <begin position="168"/>
        <end position="204"/>
    </location>
</feature>
<proteinExistence type="predicted"/>
<dbReference type="AlphaFoldDB" id="A0A8H6P533"/>
<organism evidence="3 4">
    <name type="scientific">Aspergillus hiratsukae</name>
    <dbReference type="NCBI Taxonomy" id="1194566"/>
    <lineage>
        <taxon>Eukaryota</taxon>
        <taxon>Fungi</taxon>
        <taxon>Dikarya</taxon>
        <taxon>Ascomycota</taxon>
        <taxon>Pezizomycotina</taxon>
        <taxon>Eurotiomycetes</taxon>
        <taxon>Eurotiomycetidae</taxon>
        <taxon>Eurotiales</taxon>
        <taxon>Aspergillaceae</taxon>
        <taxon>Aspergillus</taxon>
        <taxon>Aspergillus subgen. Fumigati</taxon>
    </lineage>
</organism>
<protein>
    <recommendedName>
        <fullName evidence="5">GPI anchored serine-threonine rich protein</fullName>
    </recommendedName>
</protein>
<evidence type="ECO:0000313" key="3">
    <source>
        <dbReference type="EMBL" id="KAF7116930.1"/>
    </source>
</evidence>
<evidence type="ECO:0000256" key="1">
    <source>
        <dbReference type="SAM" id="MobiDB-lite"/>
    </source>
</evidence>
<name>A0A8H6P533_9EURO</name>
<accession>A0A8H6P533</accession>
<dbReference type="OrthoDB" id="5152093at2759"/>
<reference evidence="3" key="1">
    <citation type="submission" date="2020-06" db="EMBL/GenBank/DDBJ databases">
        <title>Draft genome sequences of strains closely related to Aspergillus parafelis and Aspergillus hiratsukae.</title>
        <authorList>
            <person name="Dos Santos R.A.C."/>
            <person name="Rivero-Menendez O."/>
            <person name="Steenwyk J.L."/>
            <person name="Mead M.E."/>
            <person name="Goldman G.H."/>
            <person name="Alastruey-Izquierdo A."/>
            <person name="Rokas A."/>
        </authorList>
    </citation>
    <scope>NUCLEOTIDE SEQUENCE</scope>
    <source>
        <strain evidence="3">CNM-CM5793</strain>
    </source>
</reference>
<dbReference type="EMBL" id="JACBAD010002097">
    <property type="protein sequence ID" value="KAF7116930.1"/>
    <property type="molecule type" value="Genomic_DNA"/>
</dbReference>
<comment type="caution">
    <text evidence="3">The sequence shown here is derived from an EMBL/GenBank/DDBJ whole genome shotgun (WGS) entry which is preliminary data.</text>
</comment>
<feature type="signal peptide" evidence="2">
    <location>
        <begin position="1"/>
        <end position="18"/>
    </location>
</feature>
<keyword evidence="2" id="KW-0732">Signal</keyword>
<feature type="chain" id="PRO_5034739904" description="GPI anchored serine-threonine rich protein" evidence="2">
    <location>
        <begin position="19"/>
        <end position="228"/>
    </location>
</feature>
<evidence type="ECO:0000256" key="2">
    <source>
        <dbReference type="SAM" id="SignalP"/>
    </source>
</evidence>
<gene>
    <name evidence="3" type="ORF">CNMCM5793_005560</name>
</gene>
<sequence>MYTYKLLTASLLAAVALAAGHNNLLPRQSSSCEDHSGYKTCLDGCIPLDYTCCAGGGGCEPGYYCTSDGCCPDGEFCNGGGGTVTGTLTNTQTNIQTETPTSRPTAPPSSTCEDHTGYKTCLDGCIPLDYTCCPGGGGCERGYYCTSDGCCPDGEFCNGGGGTITGTLTSTQTGSPTSRPTVSTSRSTTRSGTPSSSGPGVPLSTGGASNLNAGLGAVAGLIAGAALL</sequence>
<dbReference type="Proteomes" id="UP000630445">
    <property type="component" value="Unassembled WGS sequence"/>
</dbReference>
<evidence type="ECO:0000313" key="4">
    <source>
        <dbReference type="Proteomes" id="UP000630445"/>
    </source>
</evidence>